<proteinExistence type="predicted"/>
<keyword evidence="2" id="KW-1185">Reference proteome</keyword>
<dbReference type="Pfam" id="PF11993">
    <property type="entry name" value="VC2046"/>
    <property type="match status" value="1"/>
</dbReference>
<protein>
    <recommendedName>
        <fullName evidence="3">Queuosine biosynthesis protein QueD</fullName>
    </recommendedName>
</protein>
<dbReference type="EMBL" id="AJYW02000011">
    <property type="protein sequence ID" value="OEE80160.1"/>
    <property type="molecule type" value="Genomic_DNA"/>
</dbReference>
<dbReference type="AlphaFoldDB" id="A0A1E5D8S1"/>
<name>A0A1E5D8S1_9VIBR</name>
<sequence length="170" mass="19079">MQLHTLDKAGIINELQFGTGISHAVEQGRRADFALIMSMFSNDVRDCIPAETVTESLSSESILRNQLGVPKPQALRSDSDSYTISARQAEHFHEAGMASAKLSHYLCPTPLAFMPQDTQDFPEDVYHNLSGHERRILRESKSEKPDISVPTDLYAQLNFASRQYQIQQQA</sequence>
<dbReference type="RefSeq" id="WP_017053616.1">
    <property type="nucleotide sequence ID" value="NZ_AJYW02000011.1"/>
</dbReference>
<evidence type="ECO:0000313" key="2">
    <source>
        <dbReference type="Proteomes" id="UP000094165"/>
    </source>
</evidence>
<evidence type="ECO:0000313" key="1">
    <source>
        <dbReference type="EMBL" id="OEE80160.1"/>
    </source>
</evidence>
<evidence type="ECO:0008006" key="3">
    <source>
        <dbReference type="Google" id="ProtNLM"/>
    </source>
</evidence>
<dbReference type="Proteomes" id="UP000094165">
    <property type="component" value="Unassembled WGS sequence"/>
</dbReference>
<reference evidence="1 2" key="1">
    <citation type="journal article" date="2012" name="Science">
        <title>Ecological populations of bacteria act as socially cohesive units of antibiotic production and resistance.</title>
        <authorList>
            <person name="Cordero O.X."/>
            <person name="Wildschutte H."/>
            <person name="Kirkup B."/>
            <person name="Proehl S."/>
            <person name="Ngo L."/>
            <person name="Hussain F."/>
            <person name="Le Roux F."/>
            <person name="Mincer T."/>
            <person name="Polz M.F."/>
        </authorList>
    </citation>
    <scope>NUCLEOTIDE SEQUENCE [LARGE SCALE GENOMIC DNA]</scope>
    <source>
        <strain evidence="1 2">FF-238</strain>
    </source>
</reference>
<dbReference type="InterPro" id="IPR021879">
    <property type="entry name" value="VC2046_fam"/>
</dbReference>
<accession>A0A1E5D8S1</accession>
<comment type="caution">
    <text evidence="1">The sequence shown here is derived from an EMBL/GenBank/DDBJ whole genome shotgun (WGS) entry which is preliminary data.</text>
</comment>
<gene>
    <name evidence="1" type="ORF">A130_10595</name>
</gene>
<organism evidence="1 2">
    <name type="scientific">Vibrio genomosp. F6 str. FF-238</name>
    <dbReference type="NCBI Taxonomy" id="1191298"/>
    <lineage>
        <taxon>Bacteria</taxon>
        <taxon>Pseudomonadati</taxon>
        <taxon>Pseudomonadota</taxon>
        <taxon>Gammaproteobacteria</taxon>
        <taxon>Vibrionales</taxon>
        <taxon>Vibrionaceae</taxon>
        <taxon>Vibrio</taxon>
    </lineage>
</organism>